<dbReference type="KEGG" id="dpx:DAPPUDRAFT_331355"/>
<sequence length="76" mass="8683">MLSTKSLELKENLSKRKSEVDKCTIPPSKEPRIETETDKGKEEVANSFNTYQYWKDPLPDISIELGTNIANPREAE</sequence>
<dbReference type="HOGENOM" id="CLU_2656963_0_0_1"/>
<dbReference type="InParanoid" id="E9HM86"/>
<evidence type="ECO:0000313" key="3">
    <source>
        <dbReference type="Proteomes" id="UP000000305"/>
    </source>
</evidence>
<proteinExistence type="predicted"/>
<dbReference type="EMBL" id="GL732685">
    <property type="protein sequence ID" value="EFX67147.1"/>
    <property type="molecule type" value="Genomic_DNA"/>
</dbReference>
<protein>
    <submittedName>
        <fullName evidence="2">Uncharacterized protein</fullName>
    </submittedName>
</protein>
<dbReference type="AlphaFoldDB" id="E9HM86"/>
<organism evidence="2 3">
    <name type="scientific">Daphnia pulex</name>
    <name type="common">Water flea</name>
    <dbReference type="NCBI Taxonomy" id="6669"/>
    <lineage>
        <taxon>Eukaryota</taxon>
        <taxon>Metazoa</taxon>
        <taxon>Ecdysozoa</taxon>
        <taxon>Arthropoda</taxon>
        <taxon>Crustacea</taxon>
        <taxon>Branchiopoda</taxon>
        <taxon>Diplostraca</taxon>
        <taxon>Cladocera</taxon>
        <taxon>Anomopoda</taxon>
        <taxon>Daphniidae</taxon>
        <taxon>Daphnia</taxon>
    </lineage>
</organism>
<accession>E9HM86</accession>
<dbReference type="OrthoDB" id="8960251at2759"/>
<name>E9HM86_DAPPU</name>
<feature type="region of interest" description="Disordered" evidence="1">
    <location>
        <begin position="1"/>
        <end position="40"/>
    </location>
</feature>
<evidence type="ECO:0000313" key="2">
    <source>
        <dbReference type="EMBL" id="EFX67147.1"/>
    </source>
</evidence>
<gene>
    <name evidence="2" type="ORF">DAPPUDRAFT_331355</name>
</gene>
<evidence type="ECO:0000256" key="1">
    <source>
        <dbReference type="SAM" id="MobiDB-lite"/>
    </source>
</evidence>
<dbReference type="Proteomes" id="UP000000305">
    <property type="component" value="Unassembled WGS sequence"/>
</dbReference>
<feature type="compositionally biased region" description="Basic and acidic residues" evidence="1">
    <location>
        <begin position="7"/>
        <end position="22"/>
    </location>
</feature>
<keyword evidence="3" id="KW-1185">Reference proteome</keyword>
<feature type="compositionally biased region" description="Basic and acidic residues" evidence="1">
    <location>
        <begin position="29"/>
        <end position="40"/>
    </location>
</feature>
<reference evidence="2 3" key="1">
    <citation type="journal article" date="2011" name="Science">
        <title>The ecoresponsive genome of Daphnia pulex.</title>
        <authorList>
            <person name="Colbourne J.K."/>
            <person name="Pfrender M.E."/>
            <person name="Gilbert D."/>
            <person name="Thomas W.K."/>
            <person name="Tucker A."/>
            <person name="Oakley T.H."/>
            <person name="Tokishita S."/>
            <person name="Aerts A."/>
            <person name="Arnold G.J."/>
            <person name="Basu M.K."/>
            <person name="Bauer D.J."/>
            <person name="Caceres C.E."/>
            <person name="Carmel L."/>
            <person name="Casola C."/>
            <person name="Choi J.H."/>
            <person name="Detter J.C."/>
            <person name="Dong Q."/>
            <person name="Dusheyko S."/>
            <person name="Eads B.D."/>
            <person name="Frohlich T."/>
            <person name="Geiler-Samerotte K.A."/>
            <person name="Gerlach D."/>
            <person name="Hatcher P."/>
            <person name="Jogdeo S."/>
            <person name="Krijgsveld J."/>
            <person name="Kriventseva E.V."/>
            <person name="Kultz D."/>
            <person name="Laforsch C."/>
            <person name="Lindquist E."/>
            <person name="Lopez J."/>
            <person name="Manak J.R."/>
            <person name="Muller J."/>
            <person name="Pangilinan J."/>
            <person name="Patwardhan R.P."/>
            <person name="Pitluck S."/>
            <person name="Pritham E.J."/>
            <person name="Rechtsteiner A."/>
            <person name="Rho M."/>
            <person name="Rogozin I.B."/>
            <person name="Sakarya O."/>
            <person name="Salamov A."/>
            <person name="Schaack S."/>
            <person name="Shapiro H."/>
            <person name="Shiga Y."/>
            <person name="Skalitzky C."/>
            <person name="Smith Z."/>
            <person name="Souvorov A."/>
            <person name="Sung W."/>
            <person name="Tang Z."/>
            <person name="Tsuchiya D."/>
            <person name="Tu H."/>
            <person name="Vos H."/>
            <person name="Wang M."/>
            <person name="Wolf Y.I."/>
            <person name="Yamagata H."/>
            <person name="Yamada T."/>
            <person name="Ye Y."/>
            <person name="Shaw J.R."/>
            <person name="Andrews J."/>
            <person name="Crease T.J."/>
            <person name="Tang H."/>
            <person name="Lucas S.M."/>
            <person name="Robertson H.M."/>
            <person name="Bork P."/>
            <person name="Koonin E.V."/>
            <person name="Zdobnov E.M."/>
            <person name="Grigoriev I.V."/>
            <person name="Lynch M."/>
            <person name="Boore J.L."/>
        </authorList>
    </citation>
    <scope>NUCLEOTIDE SEQUENCE [LARGE SCALE GENOMIC DNA]</scope>
</reference>